<dbReference type="InterPro" id="IPR036610">
    <property type="entry name" value="PEBP-like_sf"/>
</dbReference>
<dbReference type="InterPro" id="IPR005247">
    <property type="entry name" value="YbhB_YbcL/LppC-like"/>
</dbReference>
<dbReference type="InterPro" id="IPR008914">
    <property type="entry name" value="PEBP"/>
</dbReference>
<sequence length="93" mass="10359">MIYNIPAEKSDLEEDVSKKERLTDGTLQGRNDTGRIGYLGPAPPPGKPHRYFFKLYALDIQLKLKPGAKKAGLEEAMRGHVLAEASLMGTYQR</sequence>
<gene>
    <name evidence="2" type="ORF">BWY73_01642</name>
</gene>
<dbReference type="CDD" id="cd00865">
    <property type="entry name" value="PEBP_bact_arch"/>
    <property type="match status" value="1"/>
</dbReference>
<name>A0A1V5M618_UNCT6</name>
<protein>
    <submittedName>
        <fullName evidence="2">Putative kinase inhibitor protein</fullName>
    </submittedName>
</protein>
<dbReference type="AlphaFoldDB" id="A0A1V5M618"/>
<dbReference type="EMBL" id="MWAK01000481">
    <property type="protein sequence ID" value="OPZ88595.1"/>
    <property type="molecule type" value="Genomic_DNA"/>
</dbReference>
<dbReference type="Pfam" id="PF01161">
    <property type="entry name" value="PBP"/>
    <property type="match status" value="1"/>
</dbReference>
<dbReference type="NCBIfam" id="TIGR00481">
    <property type="entry name" value="YbhB/YbcL family Raf kinase inhibitor-like protein"/>
    <property type="match status" value="1"/>
</dbReference>
<dbReference type="PANTHER" id="PTHR30289">
    <property type="entry name" value="UNCHARACTERIZED PROTEIN YBCL-RELATED"/>
    <property type="match status" value="1"/>
</dbReference>
<evidence type="ECO:0000256" key="1">
    <source>
        <dbReference type="SAM" id="MobiDB-lite"/>
    </source>
</evidence>
<feature type="region of interest" description="Disordered" evidence="1">
    <location>
        <begin position="1"/>
        <end position="43"/>
    </location>
</feature>
<organism evidence="2">
    <name type="scientific">candidate division TA06 bacterium ADurb.Bin417</name>
    <dbReference type="NCBI Taxonomy" id="1852828"/>
    <lineage>
        <taxon>Bacteria</taxon>
        <taxon>Bacteria division TA06</taxon>
    </lineage>
</organism>
<dbReference type="Gene3D" id="3.90.280.10">
    <property type="entry name" value="PEBP-like"/>
    <property type="match status" value="1"/>
</dbReference>
<reference evidence="2" key="1">
    <citation type="submission" date="2017-02" db="EMBL/GenBank/DDBJ databases">
        <title>Delving into the versatile metabolic prowess of the omnipresent phylum Bacteroidetes.</title>
        <authorList>
            <person name="Nobu M.K."/>
            <person name="Mei R."/>
            <person name="Narihiro T."/>
            <person name="Kuroda K."/>
            <person name="Liu W.-T."/>
        </authorList>
    </citation>
    <scope>NUCLEOTIDE SEQUENCE</scope>
    <source>
        <strain evidence="2">ADurb.Bin417</strain>
    </source>
</reference>
<dbReference type="Proteomes" id="UP000485484">
    <property type="component" value="Unassembled WGS sequence"/>
</dbReference>
<dbReference type="SUPFAM" id="SSF49777">
    <property type="entry name" value="PEBP-like"/>
    <property type="match status" value="1"/>
</dbReference>
<accession>A0A1V5M618</accession>
<comment type="caution">
    <text evidence="2">The sequence shown here is derived from an EMBL/GenBank/DDBJ whole genome shotgun (WGS) entry which is preliminary data.</text>
</comment>
<evidence type="ECO:0000313" key="2">
    <source>
        <dbReference type="EMBL" id="OPZ88595.1"/>
    </source>
</evidence>
<dbReference type="PANTHER" id="PTHR30289:SF1">
    <property type="entry name" value="PEBP (PHOSPHATIDYLETHANOLAMINE-BINDING PROTEIN) FAMILY PROTEIN"/>
    <property type="match status" value="1"/>
</dbReference>
<proteinExistence type="predicted"/>